<dbReference type="InterPro" id="IPR013783">
    <property type="entry name" value="Ig-like_fold"/>
</dbReference>
<name>A0A384JUY2_BOTFB</name>
<feature type="domain" description="Galactose oxidase-like Early set" evidence="1">
    <location>
        <begin position="396"/>
        <end position="486"/>
    </location>
</feature>
<organism evidence="2 3">
    <name type="scientific">Botryotinia fuckeliana (strain B05.10)</name>
    <name type="common">Noble rot fungus</name>
    <name type="synonym">Botrytis cinerea</name>
    <dbReference type="NCBI Taxonomy" id="332648"/>
    <lineage>
        <taxon>Eukaryota</taxon>
        <taxon>Fungi</taxon>
        <taxon>Dikarya</taxon>
        <taxon>Ascomycota</taxon>
        <taxon>Pezizomycotina</taxon>
        <taxon>Leotiomycetes</taxon>
        <taxon>Helotiales</taxon>
        <taxon>Sclerotiniaceae</taxon>
        <taxon>Botrytis</taxon>
    </lineage>
</organism>
<dbReference type="KEGG" id="bfu:BCIN_10g04190"/>
<accession>A0A384JUY2</accession>
<dbReference type="EMBL" id="CP009814">
    <property type="protein sequence ID" value="ATZ54416.1"/>
    <property type="molecule type" value="Genomic_DNA"/>
</dbReference>
<dbReference type="PANTHER" id="PTHR32208:SF21">
    <property type="entry name" value="LOW QUALITY PROTEIN: ALDEHYDE OXIDASE GLOX-LIKE"/>
    <property type="match status" value="1"/>
</dbReference>
<dbReference type="InterPro" id="IPR015202">
    <property type="entry name" value="GO-like_E_set"/>
</dbReference>
<dbReference type="PANTHER" id="PTHR32208">
    <property type="entry name" value="SECRETED PROTEIN-RELATED"/>
    <property type="match status" value="1"/>
</dbReference>
<evidence type="ECO:0000313" key="2">
    <source>
        <dbReference type="EMBL" id="ATZ54416.1"/>
    </source>
</evidence>
<dbReference type="CDD" id="cd02851">
    <property type="entry name" value="E_set_GO_C"/>
    <property type="match status" value="1"/>
</dbReference>
<dbReference type="InterPro" id="IPR011043">
    <property type="entry name" value="Gal_Oxase/kelch_b-propeller"/>
</dbReference>
<reference evidence="2 3" key="2">
    <citation type="journal article" date="2012" name="Eukaryot. Cell">
        <title>Genome update of Botrytis cinerea strains B05.10 and T4.</title>
        <authorList>
            <person name="Staats M."/>
            <person name="van Kan J.A."/>
        </authorList>
    </citation>
    <scope>NUCLEOTIDE SEQUENCE [LARGE SCALE GENOMIC DNA]</scope>
    <source>
        <strain evidence="2 3">B05.10</strain>
    </source>
</reference>
<dbReference type="Pfam" id="PF09118">
    <property type="entry name" value="GO-like_E_set"/>
    <property type="match status" value="1"/>
</dbReference>
<dbReference type="SUPFAM" id="SSF50965">
    <property type="entry name" value="Galactose oxidase, central domain"/>
    <property type="match status" value="1"/>
</dbReference>
<dbReference type="Proteomes" id="UP000001798">
    <property type="component" value="Chromosome 10"/>
</dbReference>
<dbReference type="RefSeq" id="XP_001557465.1">
    <property type="nucleotide sequence ID" value="XM_001557415.2"/>
</dbReference>
<dbReference type="InterPro" id="IPR037293">
    <property type="entry name" value="Gal_Oxidase_central_sf"/>
</dbReference>
<dbReference type="OrthoDB" id="2019572at2759"/>
<evidence type="ECO:0000313" key="3">
    <source>
        <dbReference type="Proteomes" id="UP000001798"/>
    </source>
</evidence>
<gene>
    <name evidence="2" type="ORF">BCIN_10g04190</name>
</gene>
<proteinExistence type="predicted"/>
<dbReference type="InterPro" id="IPR014756">
    <property type="entry name" value="Ig_E-set"/>
</dbReference>
<dbReference type="VEuPathDB" id="FungiDB:Bcin10g04190"/>
<reference evidence="2 3" key="1">
    <citation type="journal article" date="2011" name="PLoS Genet.">
        <title>Genomic analysis of the necrotrophic fungal pathogens Sclerotinia sclerotiorum and Botrytis cinerea.</title>
        <authorList>
            <person name="Amselem J."/>
            <person name="Cuomo C.A."/>
            <person name="van Kan J.A."/>
            <person name="Viaud M."/>
            <person name="Benito E.P."/>
            <person name="Couloux A."/>
            <person name="Coutinho P.M."/>
            <person name="de Vries R.P."/>
            <person name="Dyer P.S."/>
            <person name="Fillinger S."/>
            <person name="Fournier E."/>
            <person name="Gout L."/>
            <person name="Hahn M."/>
            <person name="Kohn L."/>
            <person name="Lapalu N."/>
            <person name="Plummer K.M."/>
            <person name="Pradier J.M."/>
            <person name="Quevillon E."/>
            <person name="Sharon A."/>
            <person name="Simon A."/>
            <person name="ten Have A."/>
            <person name="Tudzynski B."/>
            <person name="Tudzynski P."/>
            <person name="Wincker P."/>
            <person name="Andrew M."/>
            <person name="Anthouard V."/>
            <person name="Beever R.E."/>
            <person name="Beffa R."/>
            <person name="Benoit I."/>
            <person name="Bouzid O."/>
            <person name="Brault B."/>
            <person name="Chen Z."/>
            <person name="Choquer M."/>
            <person name="Collemare J."/>
            <person name="Cotton P."/>
            <person name="Danchin E.G."/>
            <person name="Da Silva C."/>
            <person name="Gautier A."/>
            <person name="Giraud C."/>
            <person name="Giraud T."/>
            <person name="Gonzalez C."/>
            <person name="Grossetete S."/>
            <person name="Guldener U."/>
            <person name="Henrissat B."/>
            <person name="Howlett B.J."/>
            <person name="Kodira C."/>
            <person name="Kretschmer M."/>
            <person name="Lappartient A."/>
            <person name="Leroch M."/>
            <person name="Levis C."/>
            <person name="Mauceli E."/>
            <person name="Neuveglise C."/>
            <person name="Oeser B."/>
            <person name="Pearson M."/>
            <person name="Poulain J."/>
            <person name="Poussereau N."/>
            <person name="Quesneville H."/>
            <person name="Rascle C."/>
            <person name="Schumacher J."/>
            <person name="Segurens B."/>
            <person name="Sexton A."/>
            <person name="Silva E."/>
            <person name="Sirven C."/>
            <person name="Soanes D.M."/>
            <person name="Talbot N.J."/>
            <person name="Templeton M."/>
            <person name="Yandava C."/>
            <person name="Yarden O."/>
            <person name="Zeng Q."/>
            <person name="Rollins J.A."/>
            <person name="Lebrun M.H."/>
            <person name="Dickman M."/>
        </authorList>
    </citation>
    <scope>NUCLEOTIDE SEQUENCE [LARGE SCALE GENOMIC DNA]</scope>
    <source>
        <strain evidence="2 3">B05.10</strain>
    </source>
</reference>
<dbReference type="AlphaFoldDB" id="A0A384JUY2"/>
<keyword evidence="3" id="KW-1185">Reference proteome</keyword>
<reference evidence="2 3" key="3">
    <citation type="journal article" date="2017" name="Mol. Plant Pathol.">
        <title>A gapless genome sequence of the fungus Botrytis cinerea.</title>
        <authorList>
            <person name="Van Kan J.A."/>
            <person name="Stassen J.H."/>
            <person name="Mosbach A."/>
            <person name="Van Der Lee T.A."/>
            <person name="Faino L."/>
            <person name="Farmer A.D."/>
            <person name="Papasotiriou D.G."/>
            <person name="Zhou S."/>
            <person name="Seidl M.F."/>
            <person name="Cottam E."/>
            <person name="Edel D."/>
            <person name="Hahn M."/>
            <person name="Schwartz D.C."/>
            <person name="Dietrich R.A."/>
            <person name="Widdison S."/>
            <person name="Scalliet G."/>
        </authorList>
    </citation>
    <scope>NUCLEOTIDE SEQUENCE [LARGE SCALE GENOMIC DNA]</scope>
    <source>
        <strain evidence="2 3">B05.10</strain>
    </source>
</reference>
<dbReference type="SUPFAM" id="SSF81296">
    <property type="entry name" value="E set domains"/>
    <property type="match status" value="1"/>
</dbReference>
<dbReference type="GeneID" id="5438059"/>
<dbReference type="Gene3D" id="2.130.10.80">
    <property type="entry name" value="Galactose oxidase/kelch, beta-propeller"/>
    <property type="match status" value="1"/>
</dbReference>
<dbReference type="Gene3D" id="2.60.40.10">
    <property type="entry name" value="Immunoglobulins"/>
    <property type="match status" value="1"/>
</dbReference>
<protein>
    <recommendedName>
        <fullName evidence="1">Galactose oxidase-like Early set domain-containing protein</fullName>
    </recommendedName>
</protein>
<evidence type="ECO:0000259" key="1">
    <source>
        <dbReference type="Pfam" id="PF09118"/>
    </source>
</evidence>
<sequence>MGDRTVHGEWAPKFQLGNCAIHLHLLPTGKVLYWGRRSAVHSMDYWTLNEHKTHVYILDINTLESQRTAHDPMNEDELSVNLFCSGHTFQPDGTLVIFGGHVLDGFGEDQACVYDPFQDKWTTMPMMAAGRWYPSAITLSDGRGLVVSGSSQDVTNPVINLVPQIWDSHTSTWGIVQTPLVDIFALYPRLYHVPDGRIFMAGPLRSSRFLDLNAHGGHGEWSSDADSPFRNAGQREYAASTMYDSGKILYVGGGGGDAVPPTNAAEIIDLNDPKPVWKYTTEIAHGRRHSFATTLPDGTVLVTGGTKGLGFNDLSPGQPVHEPELWDPATTEWSTMAPEDDDRCYHHTALLLPDGRVLSSGGGEYDPDNQKRPNEPEHTLITAQIFSPPYLFKGERPTVSKPPEVVEYGKQFKVTVGEHDVIGKVSWTRLGSVTHSHNMNQSFQFLEFETSGTEVTIKTPNNHFLAPPGHYMLFLVSEEGVPAVAPIMLLRPDVEIPVQPQLPPGFSKYGAVLEKNIGVSLEMRNQKVVSEQEGPPVIVGLTPTCPYGLGACWGGAYEALNSIKDIKTVLPRPNATISVAFVYLHDDILPDINVWRKELFEIDGGTYNMRGIEMTLNGVVTKDGRRLVLSGTSTRPEVVLNQFLVDSKLEWDNVAKVPKPLTKEETSAYTRLHQTLVSHPEGLSLQVTGRLQMDENNKYSLDVKGFVEPSKTG</sequence>